<proteinExistence type="predicted"/>
<protein>
    <submittedName>
        <fullName evidence="1">Unnamed protein product</fullName>
    </submittedName>
</protein>
<sequence>MSPQELIRCQGKILSEKPNSSLYTYEGTLFLNGREIPLNPDQMLLRGANLRNTNWIQGIVIFTGHETKLMRNATATPIKTTDVERIINLQIVALFGILICLAIVSALGDVLNLKISGNSLGYLHLDGTNKVKLFFSDILTYWILFSNLVPISLFVTVEIVKYYQAYLIGSDLDMYYETTDTPTVVRTSSLVEELGQIQYIFSDKTGTLTCNIMEFKTCSIGGRCYIDEIPEDKQATMVDGIEMGYHKFDQLQQDLTESRNKNVIDEFLTLLAACHTVIPEIKENGSIKYQAASPDEGALVEGAASLGYKFHTRKPSIQFHQKENECFV</sequence>
<comment type="caution">
    <text evidence="1">The sequence shown here is derived from an EMBL/GenBank/DDBJ whole genome shotgun (WGS) entry which is preliminary data.</text>
</comment>
<evidence type="ECO:0000313" key="1">
    <source>
        <dbReference type="EMBL" id="GME99941.1"/>
    </source>
</evidence>
<keyword evidence="2" id="KW-1185">Reference proteome</keyword>
<evidence type="ECO:0000313" key="2">
    <source>
        <dbReference type="Proteomes" id="UP001165064"/>
    </source>
</evidence>
<dbReference type="EMBL" id="BSXS01011205">
    <property type="protein sequence ID" value="GME99941.1"/>
    <property type="molecule type" value="Genomic_DNA"/>
</dbReference>
<dbReference type="Proteomes" id="UP001165064">
    <property type="component" value="Unassembled WGS sequence"/>
</dbReference>
<name>A0ACB5U1T0_AMBMO</name>
<gene>
    <name evidence="1" type="ORF">Amon02_001087200</name>
</gene>
<organism evidence="1 2">
    <name type="scientific">Ambrosiozyma monospora</name>
    <name type="common">Yeast</name>
    <name type="synonym">Endomycopsis monosporus</name>
    <dbReference type="NCBI Taxonomy" id="43982"/>
    <lineage>
        <taxon>Eukaryota</taxon>
        <taxon>Fungi</taxon>
        <taxon>Dikarya</taxon>
        <taxon>Ascomycota</taxon>
        <taxon>Saccharomycotina</taxon>
        <taxon>Pichiomycetes</taxon>
        <taxon>Pichiales</taxon>
        <taxon>Pichiaceae</taxon>
        <taxon>Ambrosiozyma</taxon>
    </lineage>
</organism>
<reference evidence="1" key="1">
    <citation type="submission" date="2023-04" db="EMBL/GenBank/DDBJ databases">
        <title>Ambrosiozyma monospora NBRC 10751.</title>
        <authorList>
            <person name="Ichikawa N."/>
            <person name="Sato H."/>
            <person name="Tonouchi N."/>
        </authorList>
    </citation>
    <scope>NUCLEOTIDE SEQUENCE</scope>
    <source>
        <strain evidence="1">NBRC 10751</strain>
    </source>
</reference>
<accession>A0ACB5U1T0</accession>